<evidence type="ECO:0000313" key="2">
    <source>
        <dbReference type="EMBL" id="RLQ95116.1"/>
    </source>
</evidence>
<dbReference type="EMBL" id="RCVZ01000007">
    <property type="protein sequence ID" value="RLQ95116.1"/>
    <property type="molecule type" value="Genomic_DNA"/>
</dbReference>
<name>A0A3L7JWI6_9BACI</name>
<gene>
    <name evidence="2" type="ORF">D9X91_11485</name>
</gene>
<feature type="region of interest" description="Disordered" evidence="1">
    <location>
        <begin position="1"/>
        <end position="26"/>
    </location>
</feature>
<keyword evidence="3" id="KW-1185">Reference proteome</keyword>
<protein>
    <submittedName>
        <fullName evidence="2">Uncharacterized protein</fullName>
    </submittedName>
</protein>
<dbReference type="AlphaFoldDB" id="A0A3L7JWI6"/>
<reference evidence="2 3" key="1">
    <citation type="submission" date="2018-10" db="EMBL/GenBank/DDBJ databases">
        <title>Falsibacillus sp. genome draft.</title>
        <authorList>
            <person name="Shi S."/>
        </authorList>
    </citation>
    <scope>NUCLEOTIDE SEQUENCE [LARGE SCALE GENOMIC DNA]</scope>
    <source>
        <strain evidence="2 3">GY 10110</strain>
    </source>
</reference>
<proteinExistence type="predicted"/>
<dbReference type="Proteomes" id="UP000276770">
    <property type="component" value="Unassembled WGS sequence"/>
</dbReference>
<sequence length="63" mass="7369">MREVYQPLAGGAGQRKAEPAGTEAKRRENWRLNFPWTEAPRYKGNTNGAPQLWLRRFNVREKI</sequence>
<organism evidence="2 3">
    <name type="scientific">Falsibacillus albus</name>
    <dbReference type="NCBI Taxonomy" id="2478915"/>
    <lineage>
        <taxon>Bacteria</taxon>
        <taxon>Bacillati</taxon>
        <taxon>Bacillota</taxon>
        <taxon>Bacilli</taxon>
        <taxon>Bacillales</taxon>
        <taxon>Bacillaceae</taxon>
        <taxon>Falsibacillus</taxon>
    </lineage>
</organism>
<comment type="caution">
    <text evidence="2">The sequence shown here is derived from an EMBL/GenBank/DDBJ whole genome shotgun (WGS) entry which is preliminary data.</text>
</comment>
<feature type="compositionally biased region" description="Basic and acidic residues" evidence="1">
    <location>
        <begin position="15"/>
        <end position="26"/>
    </location>
</feature>
<evidence type="ECO:0000313" key="3">
    <source>
        <dbReference type="Proteomes" id="UP000276770"/>
    </source>
</evidence>
<accession>A0A3L7JWI6</accession>
<evidence type="ECO:0000256" key="1">
    <source>
        <dbReference type="SAM" id="MobiDB-lite"/>
    </source>
</evidence>